<evidence type="ECO:0000313" key="1">
    <source>
        <dbReference type="EMBL" id="GAW91291.1"/>
    </source>
</evidence>
<dbReference type="EMBL" id="BDGJ01000011">
    <property type="protein sequence ID" value="GAW91291.1"/>
    <property type="molecule type" value="Genomic_DNA"/>
</dbReference>
<comment type="caution">
    <text evidence="1">The sequence shown here is derived from an EMBL/GenBank/DDBJ whole genome shotgun (WGS) entry which is preliminary data.</text>
</comment>
<proteinExistence type="predicted"/>
<evidence type="ECO:0000313" key="2">
    <source>
        <dbReference type="Proteomes" id="UP000197032"/>
    </source>
</evidence>
<dbReference type="RefSeq" id="WP_153802840.1">
    <property type="nucleotide sequence ID" value="NZ_BDGJ01000011.1"/>
</dbReference>
<dbReference type="AlphaFoldDB" id="A0A1Z5HPP1"/>
<keyword evidence="2" id="KW-1185">Reference proteome</keyword>
<dbReference type="Proteomes" id="UP000197032">
    <property type="component" value="Unassembled WGS sequence"/>
</dbReference>
<organism evidence="1 2">
    <name type="scientific">Calderihabitans maritimus</name>
    <dbReference type="NCBI Taxonomy" id="1246530"/>
    <lineage>
        <taxon>Bacteria</taxon>
        <taxon>Bacillati</taxon>
        <taxon>Bacillota</taxon>
        <taxon>Clostridia</taxon>
        <taxon>Neomoorellales</taxon>
        <taxon>Calderihabitantaceae</taxon>
        <taxon>Calderihabitans</taxon>
    </lineage>
</organism>
<reference evidence="2" key="1">
    <citation type="journal article" date="2017" name="Appl. Environ. Microbiol.">
        <title>Genomic analysis of Calderihabitans maritimus KKC1, a thermophilic hydrogenogenic carboxydotrophic bacterium isolated from marine sediment.</title>
        <authorList>
            <person name="Omae K."/>
            <person name="Yoneda Y."/>
            <person name="Fukuyama Y."/>
            <person name="Yoshida T."/>
            <person name="Sako Y."/>
        </authorList>
    </citation>
    <scope>NUCLEOTIDE SEQUENCE [LARGE SCALE GENOMIC DNA]</scope>
    <source>
        <strain evidence="2">KKC1</strain>
    </source>
</reference>
<gene>
    <name evidence="1" type="ORF">KKC1_04530</name>
</gene>
<protein>
    <submittedName>
        <fullName evidence="1">Transposase, IS116/IS110/IS902 family</fullName>
    </submittedName>
</protein>
<sequence length="47" mass="5293">MLPIFKVIFVGVFILAALDAPKNDRVDAWFIASKLRAGHLPHDYVLN</sequence>
<name>A0A1Z5HPP1_9FIRM</name>
<accession>A0A1Z5HPP1</accession>